<dbReference type="Proteomes" id="UP001244341">
    <property type="component" value="Chromosome 7b"/>
</dbReference>
<gene>
    <name evidence="1" type="ORF">OEZ85_012765</name>
</gene>
<proteinExistence type="predicted"/>
<name>A0ABY8U3K4_TETOB</name>
<accession>A0ABY8U3K4</accession>
<keyword evidence="2" id="KW-1185">Reference proteome</keyword>
<protein>
    <submittedName>
        <fullName evidence="1">Uncharacterized protein</fullName>
    </submittedName>
</protein>
<dbReference type="EMBL" id="CP126214">
    <property type="protein sequence ID" value="WIA16033.1"/>
    <property type="molecule type" value="Genomic_DNA"/>
</dbReference>
<evidence type="ECO:0000313" key="1">
    <source>
        <dbReference type="EMBL" id="WIA16033.1"/>
    </source>
</evidence>
<evidence type="ECO:0000313" key="2">
    <source>
        <dbReference type="Proteomes" id="UP001244341"/>
    </source>
</evidence>
<organism evidence="1 2">
    <name type="scientific">Tetradesmus obliquus</name>
    <name type="common">Green alga</name>
    <name type="synonym">Acutodesmus obliquus</name>
    <dbReference type="NCBI Taxonomy" id="3088"/>
    <lineage>
        <taxon>Eukaryota</taxon>
        <taxon>Viridiplantae</taxon>
        <taxon>Chlorophyta</taxon>
        <taxon>core chlorophytes</taxon>
        <taxon>Chlorophyceae</taxon>
        <taxon>CS clade</taxon>
        <taxon>Sphaeropleales</taxon>
        <taxon>Scenedesmaceae</taxon>
        <taxon>Tetradesmus</taxon>
    </lineage>
</organism>
<sequence length="97" mass="10311">MKSISSTCASRGRLVPAARSLGRLKVLRVSNAFKRPVVQPPVVTPEEKTLQSVVETGIRGSIAMAAAYALHLNLSAWLAARFTEAGVVTCSLCINES</sequence>
<reference evidence="1 2" key="1">
    <citation type="submission" date="2023-05" db="EMBL/GenBank/DDBJ databases">
        <title>A 100% complete, gapless, phased diploid assembly of the Scenedesmus obliquus UTEX 3031 genome.</title>
        <authorList>
            <person name="Biondi T.C."/>
            <person name="Hanschen E.R."/>
            <person name="Kwon T."/>
            <person name="Eng W."/>
            <person name="Kruse C.P.S."/>
            <person name="Koehler S.I."/>
            <person name="Kunde Y."/>
            <person name="Gleasner C.D."/>
            <person name="You Mak K.T."/>
            <person name="Polle J."/>
            <person name="Hovde B.T."/>
            <person name="Starkenburg S.R."/>
        </authorList>
    </citation>
    <scope>NUCLEOTIDE SEQUENCE [LARGE SCALE GENOMIC DNA]</scope>
    <source>
        <strain evidence="1 2">DOE0152z</strain>
    </source>
</reference>